<feature type="compositionally biased region" description="Low complexity" evidence="1">
    <location>
        <begin position="1112"/>
        <end position="1124"/>
    </location>
</feature>
<feature type="compositionally biased region" description="Acidic residues" evidence="1">
    <location>
        <begin position="215"/>
        <end position="225"/>
    </location>
</feature>
<comment type="caution">
    <text evidence="2">The sequence shown here is derived from an EMBL/GenBank/DDBJ whole genome shotgun (WGS) entry which is preliminary data.</text>
</comment>
<dbReference type="VEuPathDB" id="FungiDB:A1Q1_06690"/>
<feature type="region of interest" description="Disordered" evidence="1">
    <location>
        <begin position="858"/>
        <end position="913"/>
    </location>
</feature>
<feature type="compositionally biased region" description="Polar residues" evidence="1">
    <location>
        <begin position="661"/>
        <end position="688"/>
    </location>
</feature>
<feature type="compositionally biased region" description="Polar residues" evidence="1">
    <location>
        <begin position="996"/>
        <end position="1011"/>
    </location>
</feature>
<proteinExistence type="predicted"/>
<feature type="compositionally biased region" description="Acidic residues" evidence="1">
    <location>
        <begin position="1436"/>
        <end position="1470"/>
    </location>
</feature>
<feature type="region of interest" description="Disordered" evidence="1">
    <location>
        <begin position="170"/>
        <end position="259"/>
    </location>
</feature>
<reference evidence="2 3" key="1">
    <citation type="journal article" date="2012" name="Eukaryot. Cell">
        <title>Draft genome sequence of CBS 2479, the standard type strain of Trichosporon asahii.</title>
        <authorList>
            <person name="Yang R.Y."/>
            <person name="Li H.T."/>
            <person name="Zhu H."/>
            <person name="Zhou G.P."/>
            <person name="Wang M."/>
            <person name="Wang L."/>
        </authorList>
    </citation>
    <scope>NUCLEOTIDE SEQUENCE [LARGE SCALE GENOMIC DNA]</scope>
    <source>
        <strain evidence="3">ATCC 90039 / CBS 2479 / JCM 2466 / KCTC 7840 / NCYC 2677 / UAMH 7654</strain>
    </source>
</reference>
<feature type="region of interest" description="Disordered" evidence="1">
    <location>
        <begin position="1"/>
        <end position="39"/>
    </location>
</feature>
<dbReference type="KEGG" id="tasa:A1Q1_06690"/>
<feature type="region of interest" description="Disordered" evidence="1">
    <location>
        <begin position="541"/>
        <end position="696"/>
    </location>
</feature>
<dbReference type="HOGENOM" id="CLU_248946_0_0_1"/>
<feature type="compositionally biased region" description="Low complexity" evidence="1">
    <location>
        <begin position="507"/>
        <end position="524"/>
    </location>
</feature>
<feature type="compositionally biased region" description="Pro residues" evidence="1">
    <location>
        <begin position="1302"/>
        <end position="1337"/>
    </location>
</feature>
<feature type="compositionally biased region" description="Polar residues" evidence="1">
    <location>
        <begin position="1021"/>
        <end position="1043"/>
    </location>
</feature>
<feature type="region of interest" description="Disordered" evidence="1">
    <location>
        <begin position="721"/>
        <end position="778"/>
    </location>
</feature>
<sequence length="1470" mass="161390">MPPTLVERRRATPYDRPKQQRHHRRTNSQSQTHRRTPSDPALVFGAAQRFEAQATGPREIDHCHWESLAELRLKTFYAQLPVAEDPETPSVYLANLEAKDKILDALSLNRGLKRTLSLASSTENGEEGTQVEDHSELDVPFVASPTGLEAEQPTIVQAVPCIQQPPRPTALSVPAWFRPQSPLSPQSSNSPTTPPPLLIQSLAGSPESMMQPEQFDGEDNSEDAEAGQHPEEHAEEEDEDAEGETDDEARDEGETGAEQSWGYHLQCTHTSASAHLRQLLSARHRIRTIYGPSSAFEQLDIVSTTPVDPRRDYRVTPTLPPTLAETYVQLRRMLQRPFPNRSHFKTRIQHTLALKTALPKLQSVCSNCAELEPELAVTLALLDARIRDQSQRLRIAYAQVVCGANSDRVVWAESRGEIPPTPPISMEAGPSKKRRKTTTKRDEDEQPKAQAQGGHKGKWHLSDFAPQSPPEPQVPPQNKNARDAAAATQRAMELGANTPASASASVTQQHAQRAQAQTQAQPPITAPAPLAISIVPSTVIVPTTMDNNSNKPISAYRKRKARKLQKQKEEEEEERLRISLERTQRERELHGMSVPPISSGQPTSNLPPSTSQASMTQQQPQLPAASQARLAAFEARIMSAGPPANTEAEHLVRAQLERMRNSASASTPRAGATSMTEPHQDLSQSHATQRARMQQVLARQAQAQQQVEQLAQLAQLPQAQVATSQTHTPPSQPPQVTSAMIQQAVQQIRQTHMQQAQQPTQPTQQAQQQSRRELGLGRPVKRRRFETTDSAREVNQLLDPSMGSVNAVESQLQPSFATQASFTTQPSFASTAPSEAQRSQVEQMLQYAQQPYQQQLRPLDPLGSSITPQGGSGWGGSVRQSQQPAQQAQQSQSGFSGFTSQQPARVAPPRSAQLSEYDKLTEEQLKNRLRQQILRGEPSDYLPLAQLLGQQQAPTPPMHHPTPSYPATAAGPSNTPGLIPTPMPSSRHPTPGSGHPTPSAQHLTPSNNLTPGSGAGYPGSRQMTPTQLQRSPQPNRQLSQQLTPAHPLQPSPQPSQQFSQQPTGGKTHPFIDWVRGLEKTEERVEFLDHWNETWNRQYAEEERVRMSVAPRPQSQTQPQPQQQPQLPPPPQLQQLQQTQQQQFQPTQQIPPQLAQPQPQPPLAQQPRAETQPTEVRTPTLQELDGLLALLNSVAPTSQDAGPQDAVQQYDFGAFGGSDLLAGFPQQTEQSQLLPVQAQQTAQRQPVPQQQVQQAQQVQQVRQQPVQFQQGQYQPQQDQYQQSQSLPPQPTYASSLGLLLQPPSTPSQPVAQPPQPPQPQTPQPPPAPPAASAPPAPTVPATNPVDDEAPRLVYNPDGTRSIIAHLSSGTRRELRFQVAPGQSDADALAMARYWVQIGNGLSTTVALPSVPAGSATTGMPTASVSAAQRGKRKREEEDKEEEEDEDEDSEEEDAEGESDGESEDAEGSDEE</sequence>
<evidence type="ECO:0000256" key="1">
    <source>
        <dbReference type="SAM" id="MobiDB-lite"/>
    </source>
</evidence>
<feature type="compositionally biased region" description="Low complexity" evidence="1">
    <location>
        <begin position="179"/>
        <end position="191"/>
    </location>
</feature>
<feature type="compositionally biased region" description="Low complexity" evidence="1">
    <location>
        <begin position="617"/>
        <end position="632"/>
    </location>
</feature>
<dbReference type="RefSeq" id="XP_014183214.1">
    <property type="nucleotide sequence ID" value="XM_014327739.1"/>
</dbReference>
<feature type="compositionally biased region" description="Basic residues" evidence="1">
    <location>
        <begin position="556"/>
        <end position="565"/>
    </location>
</feature>
<feature type="compositionally biased region" description="Polar residues" evidence="1">
    <location>
        <begin position="541"/>
        <end position="552"/>
    </location>
</feature>
<evidence type="ECO:0000313" key="2">
    <source>
        <dbReference type="EMBL" id="EJT52060.1"/>
    </source>
</evidence>
<organism evidence="2 3">
    <name type="scientific">Trichosporon asahii var. asahii (strain ATCC 90039 / CBS 2479 / JCM 2466 / KCTC 7840 / NBRC 103889/ NCYC 2677 / UAMH 7654)</name>
    <name type="common">Yeast</name>
    <dbReference type="NCBI Taxonomy" id="1186058"/>
    <lineage>
        <taxon>Eukaryota</taxon>
        <taxon>Fungi</taxon>
        <taxon>Dikarya</taxon>
        <taxon>Basidiomycota</taxon>
        <taxon>Agaricomycotina</taxon>
        <taxon>Tremellomycetes</taxon>
        <taxon>Trichosporonales</taxon>
        <taxon>Trichosporonaceae</taxon>
        <taxon>Trichosporon</taxon>
    </lineage>
</organism>
<feature type="compositionally biased region" description="Basic and acidic residues" evidence="1">
    <location>
        <begin position="647"/>
        <end position="660"/>
    </location>
</feature>
<feature type="region of interest" description="Disordered" evidence="1">
    <location>
        <begin position="951"/>
        <end position="1070"/>
    </location>
</feature>
<gene>
    <name evidence="2" type="ORF">A1Q1_06690</name>
</gene>
<dbReference type="EMBL" id="ALBS01000036">
    <property type="protein sequence ID" value="EJT52060.1"/>
    <property type="molecule type" value="Genomic_DNA"/>
</dbReference>
<feature type="compositionally biased region" description="Polar residues" evidence="1">
    <location>
        <begin position="739"/>
        <end position="753"/>
    </location>
</feature>
<feature type="compositionally biased region" description="Low complexity" evidence="1">
    <location>
        <begin position="721"/>
        <end position="738"/>
    </location>
</feature>
<feature type="compositionally biased region" description="Polar residues" evidence="1">
    <location>
        <begin position="596"/>
        <end position="616"/>
    </location>
</feature>
<dbReference type="GeneID" id="25990202"/>
<feature type="compositionally biased region" description="Polar residues" evidence="1">
    <location>
        <begin position="1413"/>
        <end position="1425"/>
    </location>
</feature>
<accession>J4UJT2</accession>
<feature type="region of interest" description="Disordered" evidence="1">
    <location>
        <begin position="1410"/>
        <end position="1470"/>
    </location>
</feature>
<name>J4UJT2_TRIAS</name>
<feature type="region of interest" description="Disordered" evidence="1">
    <location>
        <begin position="1103"/>
        <end position="1175"/>
    </location>
</feature>
<feature type="compositionally biased region" description="Acidic residues" evidence="1">
    <location>
        <begin position="233"/>
        <end position="255"/>
    </location>
</feature>
<feature type="compositionally biased region" description="Basic and acidic residues" evidence="1">
    <location>
        <begin position="566"/>
        <end position="590"/>
    </location>
</feature>
<dbReference type="Proteomes" id="UP000002748">
    <property type="component" value="Unassembled WGS sequence"/>
</dbReference>
<evidence type="ECO:0000313" key="3">
    <source>
        <dbReference type="Proteomes" id="UP000002748"/>
    </source>
</evidence>
<feature type="region of interest" description="Disordered" evidence="1">
    <location>
        <begin position="1268"/>
        <end position="1356"/>
    </location>
</feature>
<feature type="compositionally biased region" description="Pro residues" evidence="1">
    <location>
        <begin position="954"/>
        <end position="964"/>
    </location>
</feature>
<feature type="compositionally biased region" description="Low complexity" evidence="1">
    <location>
        <begin position="1132"/>
        <end position="1156"/>
    </location>
</feature>
<feature type="region of interest" description="Disordered" evidence="1">
    <location>
        <begin position="413"/>
        <end position="524"/>
    </location>
</feature>
<feature type="compositionally biased region" description="Basic and acidic residues" evidence="1">
    <location>
        <begin position="1"/>
        <end position="18"/>
    </location>
</feature>
<protein>
    <submittedName>
        <fullName evidence="2">Uncharacterized protein</fullName>
    </submittedName>
</protein>
<feature type="compositionally biased region" description="Low complexity" evidence="1">
    <location>
        <begin position="1268"/>
        <end position="1285"/>
    </location>
</feature>
<feature type="compositionally biased region" description="Low complexity" evidence="1">
    <location>
        <begin position="754"/>
        <end position="769"/>
    </location>
</feature>
<feature type="compositionally biased region" description="Low complexity" evidence="1">
    <location>
        <begin position="880"/>
        <end position="903"/>
    </location>
</feature>